<dbReference type="GO" id="GO:0009245">
    <property type="term" value="P:lipid A biosynthetic process"/>
    <property type="evidence" value="ECO:0007669"/>
    <property type="project" value="UniProtKB-UniRule"/>
</dbReference>
<evidence type="ECO:0000313" key="8">
    <source>
        <dbReference type="EMBL" id="SEA20622.1"/>
    </source>
</evidence>
<comment type="similarity">
    <text evidence="7">Belongs to the transferase hexapeptide repeat family. LpxD subfamily.</text>
</comment>
<keyword evidence="1 7" id="KW-0444">Lipid biosynthesis</keyword>
<feature type="active site" description="Proton acceptor" evidence="7">
    <location>
        <position position="271"/>
    </location>
</feature>
<evidence type="ECO:0000256" key="5">
    <source>
        <dbReference type="ARBA" id="ARBA00023098"/>
    </source>
</evidence>
<comment type="catalytic activity">
    <reaction evidence="7">
        <text>a UDP-3-O-[(3R)-3-hydroxyacyl]-alpha-D-glucosamine + a (3R)-hydroxyacyl-[ACP] = a UDP-2-N,3-O-bis[(3R)-3-hydroxyacyl]-alpha-D-glucosamine + holo-[ACP] + H(+)</text>
        <dbReference type="Rhea" id="RHEA:53836"/>
        <dbReference type="Rhea" id="RHEA-COMP:9685"/>
        <dbReference type="Rhea" id="RHEA-COMP:9945"/>
        <dbReference type="ChEBI" id="CHEBI:15378"/>
        <dbReference type="ChEBI" id="CHEBI:64479"/>
        <dbReference type="ChEBI" id="CHEBI:78827"/>
        <dbReference type="ChEBI" id="CHEBI:137740"/>
        <dbReference type="ChEBI" id="CHEBI:137748"/>
        <dbReference type="EC" id="2.3.1.191"/>
    </reaction>
</comment>
<keyword evidence="6 7" id="KW-0012">Acyltransferase</keyword>
<comment type="pathway">
    <text evidence="7">Bacterial outer membrane biogenesis; LPS lipid A biosynthesis.</text>
</comment>
<sequence length="375" mass="37752">MTSAPYVAAGDGVACTVAQLAAECGLRFEGDGAIALRGMATPCDAVADMLAVAGDAAHAAQLGEGAARVALLAEGADWRALGLEAALFAARPRHAMAALTRRFDPPPRVAIGAHPSSVIDPTAEIDPTAAIGPLCVVSEGARIGAGAVLVAQVFVGAGAAVGPGCLIHPGARLCHGVRVGARCVIHANAVVGGDGFSFVTERRGAAEAAKAEGRVDLDARNMSLSRIHSLGAVTLGDDVEIGAGTTIDRGTLADTTVADGAKIDNLVQVGHNVSIGENAMLCAQTGVAGSSRIGARVVLGGQSGVADHVTVGEDVVAAARAGIGADARPRTVLMGAPALERSEALGVVLATRRLPRLIEAVRLLKKRLSELERSR</sequence>
<gene>
    <name evidence="7" type="primary">lpxD</name>
    <name evidence="8" type="ORF">SAMN05444370_103458</name>
</gene>
<dbReference type="Pfam" id="PF00132">
    <property type="entry name" value="Hexapep"/>
    <property type="match status" value="1"/>
</dbReference>
<dbReference type="InterPro" id="IPR011004">
    <property type="entry name" value="Trimer_LpxA-like_sf"/>
</dbReference>
<dbReference type="PANTHER" id="PTHR43378:SF2">
    <property type="entry name" value="UDP-3-O-ACYLGLUCOSAMINE N-ACYLTRANSFERASE 1, MITOCHONDRIAL-RELATED"/>
    <property type="match status" value="1"/>
</dbReference>
<evidence type="ECO:0000256" key="7">
    <source>
        <dbReference type="HAMAP-Rule" id="MF_00523"/>
    </source>
</evidence>
<evidence type="ECO:0000256" key="3">
    <source>
        <dbReference type="ARBA" id="ARBA00022679"/>
    </source>
</evidence>
<dbReference type="UniPathway" id="UPA00973"/>
<keyword evidence="4 7" id="KW-0677">Repeat</keyword>
<evidence type="ECO:0000256" key="2">
    <source>
        <dbReference type="ARBA" id="ARBA00022556"/>
    </source>
</evidence>
<dbReference type="GO" id="GO:0103118">
    <property type="term" value="F:UDP-3-O-[(3R)-3-hydroxyacyl]-glucosamine N-acyltransferase activity"/>
    <property type="evidence" value="ECO:0007669"/>
    <property type="project" value="UniProtKB-EC"/>
</dbReference>
<comment type="function">
    <text evidence="7">Catalyzes the N-acylation of UDP-3-O-acylglucosamine using 3-hydroxyacyl-ACP as the acyl donor. Is involved in the biosynthesis of lipid A, a phosphorylated glycolipid that anchors the lipopolysaccharide to the outer membrane of the cell.</text>
</comment>
<dbReference type="NCBIfam" id="NF002060">
    <property type="entry name" value="PRK00892.1"/>
    <property type="match status" value="1"/>
</dbReference>
<dbReference type="PANTHER" id="PTHR43378">
    <property type="entry name" value="UDP-3-O-ACYLGLUCOSAMINE N-ACYLTRANSFERASE"/>
    <property type="match status" value="1"/>
</dbReference>
<proteinExistence type="inferred from homology"/>
<dbReference type="NCBIfam" id="TIGR01853">
    <property type="entry name" value="lipid_A_lpxD"/>
    <property type="match status" value="1"/>
</dbReference>
<dbReference type="Proteomes" id="UP000198703">
    <property type="component" value="Unassembled WGS sequence"/>
</dbReference>
<evidence type="ECO:0000256" key="1">
    <source>
        <dbReference type="ARBA" id="ARBA00022516"/>
    </source>
</evidence>
<dbReference type="AlphaFoldDB" id="A0A1H3ZBB1"/>
<dbReference type="HAMAP" id="MF_00523">
    <property type="entry name" value="LpxD"/>
    <property type="match status" value="1"/>
</dbReference>
<dbReference type="Gene3D" id="3.40.1390.10">
    <property type="entry name" value="MurE/MurF, N-terminal domain"/>
    <property type="match status" value="1"/>
</dbReference>
<keyword evidence="2 7" id="KW-0441">Lipid A biosynthesis</keyword>
<dbReference type="Gene3D" id="2.160.10.10">
    <property type="entry name" value="Hexapeptide repeat proteins"/>
    <property type="match status" value="1"/>
</dbReference>
<dbReference type="InterPro" id="IPR018357">
    <property type="entry name" value="Hexapep_transf_CS"/>
</dbReference>
<dbReference type="CDD" id="cd03352">
    <property type="entry name" value="LbH_LpxD"/>
    <property type="match status" value="1"/>
</dbReference>
<keyword evidence="9" id="KW-1185">Reference proteome</keyword>
<evidence type="ECO:0000256" key="4">
    <source>
        <dbReference type="ARBA" id="ARBA00022737"/>
    </source>
</evidence>
<comment type="subunit">
    <text evidence="7">Homotrimer.</text>
</comment>
<evidence type="ECO:0000313" key="9">
    <source>
        <dbReference type="Proteomes" id="UP000198703"/>
    </source>
</evidence>
<dbReference type="InterPro" id="IPR007691">
    <property type="entry name" value="LpxD"/>
</dbReference>
<name>A0A1H3ZBB1_9RHOB</name>
<dbReference type="RefSeq" id="WP_245730958.1">
    <property type="nucleotide sequence ID" value="NZ_FNQM01000003.1"/>
</dbReference>
<accession>A0A1H3ZBB1</accession>
<dbReference type="STRING" id="89524.SAMN05444370_103458"/>
<evidence type="ECO:0000256" key="6">
    <source>
        <dbReference type="ARBA" id="ARBA00023315"/>
    </source>
</evidence>
<dbReference type="GO" id="GO:0016020">
    <property type="term" value="C:membrane"/>
    <property type="evidence" value="ECO:0007669"/>
    <property type="project" value="GOC"/>
</dbReference>
<reference evidence="8 9" key="1">
    <citation type="submission" date="2016-10" db="EMBL/GenBank/DDBJ databases">
        <authorList>
            <person name="de Groot N.N."/>
        </authorList>
    </citation>
    <scope>NUCLEOTIDE SEQUENCE [LARGE SCALE GENOMIC DNA]</scope>
    <source>
        <strain evidence="8 9">DSM 15345</strain>
    </source>
</reference>
<protein>
    <recommendedName>
        <fullName evidence="7">UDP-3-O-acylglucosamine N-acyltransferase</fullName>
        <ecNumber evidence="7">2.3.1.191</ecNumber>
    </recommendedName>
</protein>
<dbReference type="GO" id="GO:0016410">
    <property type="term" value="F:N-acyltransferase activity"/>
    <property type="evidence" value="ECO:0007669"/>
    <property type="project" value="InterPro"/>
</dbReference>
<organism evidence="8 9">
    <name type="scientific">Rubrimonas cliftonensis</name>
    <dbReference type="NCBI Taxonomy" id="89524"/>
    <lineage>
        <taxon>Bacteria</taxon>
        <taxon>Pseudomonadati</taxon>
        <taxon>Pseudomonadota</taxon>
        <taxon>Alphaproteobacteria</taxon>
        <taxon>Rhodobacterales</taxon>
        <taxon>Paracoccaceae</taxon>
        <taxon>Rubrimonas</taxon>
    </lineage>
</organism>
<dbReference type="InterPro" id="IPR001451">
    <property type="entry name" value="Hexapep"/>
</dbReference>
<dbReference type="EC" id="2.3.1.191" evidence="7"/>
<dbReference type="EMBL" id="FNQM01000003">
    <property type="protein sequence ID" value="SEA20622.1"/>
    <property type="molecule type" value="Genomic_DNA"/>
</dbReference>
<keyword evidence="5 7" id="KW-0443">Lipid metabolism</keyword>
<dbReference type="PROSITE" id="PS00101">
    <property type="entry name" value="HEXAPEP_TRANSFERASES"/>
    <property type="match status" value="1"/>
</dbReference>
<dbReference type="SUPFAM" id="SSF51161">
    <property type="entry name" value="Trimeric LpxA-like enzymes"/>
    <property type="match status" value="1"/>
</dbReference>
<keyword evidence="3 7" id="KW-0808">Transferase</keyword>